<keyword evidence="4 7" id="KW-1133">Transmembrane helix</keyword>
<feature type="transmembrane region" description="Helical" evidence="7">
    <location>
        <begin position="420"/>
        <end position="439"/>
    </location>
</feature>
<accession>A0A136ISN5</accession>
<keyword evidence="3 7" id="KW-0812">Transmembrane</keyword>
<sequence>MDNPTSEKDTTTLDGTASINSSPAKTEQRLERSPSTTGSIDRASLQRRISQAYEEGHDADIGSALDEADASEDESLVVWWDGDDDPQNPYNWPLWQKVVNCSLMSIMTFVTPLGSSIFAPGVPQVMHEFGSSSLTLASFVVSVYLLGFAFGPLLIAPLSEIYGRVVVYHVCHAIFTVFCVACALAPSLDALIVFRFFCGAFGCVSVTNGTGTVADMIKQEHRGLAISLFSIGPLLGPIIGPVAGGFISQALGWRWTFWVLAMLGGSVTVVSFFFMRESYAYVILKHKTARLQKETGNPLLRSRLDSGLSPADFFKRGIIRPVKLLAKSPIVVIASLYMSIIYGYLYLMFTTMTTVFQGSYGFSTGTVGLAFLGLGAGNLIGLAAFSSTSDKYIKRKAEEDDRRAEETGQPKEGMKPEYRLPMLPLGAVLVPVGLFIYGWTAQYRVHWIVPILSHVPIGVGNLVIFMGLQTYLVDCFTVYAASAVAANTVVRSLFGAFLPLAGLPLFQSLGLGWGNSLLGFIAVATIPVSFVLIKYGEALRKRYPVKNL</sequence>
<keyword evidence="10" id="KW-1185">Reference proteome</keyword>
<feature type="transmembrane region" description="Helical" evidence="7">
    <location>
        <begin position="223"/>
        <end position="243"/>
    </location>
</feature>
<feature type="transmembrane region" description="Helical" evidence="7">
    <location>
        <begin position="139"/>
        <end position="158"/>
    </location>
</feature>
<feature type="transmembrane region" description="Helical" evidence="7">
    <location>
        <begin position="192"/>
        <end position="211"/>
    </location>
</feature>
<protein>
    <submittedName>
        <fullName evidence="9">Major facilitator superfamily domain-containing protein</fullName>
    </submittedName>
</protein>
<dbReference type="OrthoDB" id="5296287at2759"/>
<evidence type="ECO:0000313" key="9">
    <source>
        <dbReference type="EMBL" id="KXJ87970.1"/>
    </source>
</evidence>
<evidence type="ECO:0000313" key="10">
    <source>
        <dbReference type="Proteomes" id="UP000070501"/>
    </source>
</evidence>
<dbReference type="EMBL" id="KQ964260">
    <property type="protein sequence ID" value="KXJ87970.1"/>
    <property type="molecule type" value="Genomic_DNA"/>
</dbReference>
<dbReference type="Proteomes" id="UP000070501">
    <property type="component" value="Unassembled WGS sequence"/>
</dbReference>
<feature type="transmembrane region" description="Helical" evidence="7">
    <location>
        <begin position="98"/>
        <end position="119"/>
    </location>
</feature>
<dbReference type="Gene3D" id="1.20.1250.20">
    <property type="entry name" value="MFS general substrate transporter like domains"/>
    <property type="match status" value="1"/>
</dbReference>
<feature type="transmembrane region" description="Helical" evidence="7">
    <location>
        <begin position="445"/>
        <end position="466"/>
    </location>
</feature>
<feature type="compositionally biased region" description="Polar residues" evidence="6">
    <location>
        <begin position="12"/>
        <end position="25"/>
    </location>
</feature>
<evidence type="ECO:0000256" key="4">
    <source>
        <dbReference type="ARBA" id="ARBA00022989"/>
    </source>
</evidence>
<comment type="similarity">
    <text evidence="2">Belongs to the major facilitator superfamily.</text>
</comment>
<dbReference type="Pfam" id="PF07690">
    <property type="entry name" value="MFS_1"/>
    <property type="match status" value="1"/>
</dbReference>
<dbReference type="GO" id="GO:0022857">
    <property type="term" value="F:transmembrane transporter activity"/>
    <property type="evidence" value="ECO:0007669"/>
    <property type="project" value="InterPro"/>
</dbReference>
<evidence type="ECO:0000256" key="2">
    <source>
        <dbReference type="ARBA" id="ARBA00008335"/>
    </source>
</evidence>
<feature type="transmembrane region" description="Helical" evidence="7">
    <location>
        <begin position="367"/>
        <end position="386"/>
    </location>
</feature>
<evidence type="ECO:0000259" key="8">
    <source>
        <dbReference type="PROSITE" id="PS50850"/>
    </source>
</evidence>
<keyword evidence="5 7" id="KW-0472">Membrane</keyword>
<dbReference type="InParanoid" id="A0A136ISN5"/>
<evidence type="ECO:0000256" key="7">
    <source>
        <dbReference type="SAM" id="Phobius"/>
    </source>
</evidence>
<name>A0A136ISN5_9PEZI</name>
<evidence type="ECO:0000256" key="1">
    <source>
        <dbReference type="ARBA" id="ARBA00004141"/>
    </source>
</evidence>
<feature type="transmembrane region" description="Helical" evidence="7">
    <location>
        <begin position="513"/>
        <end position="533"/>
    </location>
</feature>
<dbReference type="PANTHER" id="PTHR23502:SF68">
    <property type="entry name" value="MULTIDRUG TRANSPORTER, PUTATIVE (AFU_ORTHOLOGUE AFUA_3G01120)-RELATED"/>
    <property type="match status" value="1"/>
</dbReference>
<feature type="domain" description="Major facilitator superfamily (MFS) profile" evidence="8">
    <location>
        <begin position="100"/>
        <end position="542"/>
    </location>
</feature>
<dbReference type="FunFam" id="1.20.1250.20:FF:000011">
    <property type="entry name" value="MFS multidrug transporter, putative"/>
    <property type="match status" value="1"/>
</dbReference>
<feature type="transmembrane region" description="Helical" evidence="7">
    <location>
        <begin position="255"/>
        <end position="275"/>
    </location>
</feature>
<feature type="region of interest" description="Disordered" evidence="6">
    <location>
        <begin position="396"/>
        <end position="415"/>
    </location>
</feature>
<dbReference type="PANTHER" id="PTHR23502">
    <property type="entry name" value="MAJOR FACILITATOR SUPERFAMILY"/>
    <property type="match status" value="1"/>
</dbReference>
<feature type="region of interest" description="Disordered" evidence="6">
    <location>
        <begin position="1"/>
        <end position="44"/>
    </location>
</feature>
<dbReference type="SUPFAM" id="SSF103473">
    <property type="entry name" value="MFS general substrate transporter"/>
    <property type="match status" value="1"/>
</dbReference>
<dbReference type="InterPro" id="IPR011701">
    <property type="entry name" value="MFS"/>
</dbReference>
<evidence type="ECO:0000256" key="5">
    <source>
        <dbReference type="ARBA" id="ARBA00023136"/>
    </source>
</evidence>
<reference evidence="10" key="1">
    <citation type="submission" date="2016-02" db="EMBL/GenBank/DDBJ databases">
        <title>Draft genome sequence of Microdochium bolleyi, a fungal endophyte of beachgrass.</title>
        <authorList>
            <consortium name="DOE Joint Genome Institute"/>
            <person name="David A.S."/>
            <person name="May G."/>
            <person name="Haridas S."/>
            <person name="Lim J."/>
            <person name="Wang M."/>
            <person name="Labutti K."/>
            <person name="Lipzen A."/>
            <person name="Barry K."/>
            <person name="Grigoriev I.V."/>
        </authorList>
    </citation>
    <scope>NUCLEOTIDE SEQUENCE [LARGE SCALE GENOMIC DNA]</scope>
    <source>
        <strain evidence="10">J235TASD1</strain>
    </source>
</reference>
<dbReference type="InterPro" id="IPR020846">
    <property type="entry name" value="MFS_dom"/>
</dbReference>
<dbReference type="PROSITE" id="PS50850">
    <property type="entry name" value="MFS"/>
    <property type="match status" value="1"/>
</dbReference>
<evidence type="ECO:0000256" key="3">
    <source>
        <dbReference type="ARBA" id="ARBA00022692"/>
    </source>
</evidence>
<feature type="compositionally biased region" description="Basic and acidic residues" evidence="6">
    <location>
        <begin position="1"/>
        <end position="11"/>
    </location>
</feature>
<dbReference type="GO" id="GO:0016020">
    <property type="term" value="C:membrane"/>
    <property type="evidence" value="ECO:0007669"/>
    <property type="project" value="UniProtKB-SubCell"/>
</dbReference>
<evidence type="ECO:0000256" key="6">
    <source>
        <dbReference type="SAM" id="MobiDB-lite"/>
    </source>
</evidence>
<organism evidence="9 10">
    <name type="scientific">Microdochium bolleyi</name>
    <dbReference type="NCBI Taxonomy" id="196109"/>
    <lineage>
        <taxon>Eukaryota</taxon>
        <taxon>Fungi</taxon>
        <taxon>Dikarya</taxon>
        <taxon>Ascomycota</taxon>
        <taxon>Pezizomycotina</taxon>
        <taxon>Sordariomycetes</taxon>
        <taxon>Xylariomycetidae</taxon>
        <taxon>Xylariales</taxon>
        <taxon>Microdochiaceae</taxon>
        <taxon>Microdochium</taxon>
    </lineage>
</organism>
<proteinExistence type="inferred from homology"/>
<feature type="transmembrane region" description="Helical" evidence="7">
    <location>
        <begin position="324"/>
        <end position="347"/>
    </location>
</feature>
<dbReference type="CDD" id="cd17323">
    <property type="entry name" value="MFS_Tpo1_MDR_like"/>
    <property type="match status" value="1"/>
</dbReference>
<dbReference type="AlphaFoldDB" id="A0A136ISN5"/>
<gene>
    <name evidence="9" type="ORF">Micbo1qcDRAFT_215304</name>
</gene>
<feature type="transmembrane region" description="Helical" evidence="7">
    <location>
        <begin position="478"/>
        <end position="501"/>
    </location>
</feature>
<comment type="subcellular location">
    <subcellularLocation>
        <location evidence="1">Membrane</location>
        <topology evidence="1">Multi-pass membrane protein</topology>
    </subcellularLocation>
</comment>
<dbReference type="InterPro" id="IPR036259">
    <property type="entry name" value="MFS_trans_sf"/>
</dbReference>
<feature type="transmembrane region" description="Helical" evidence="7">
    <location>
        <begin position="165"/>
        <end position="186"/>
    </location>
</feature>